<keyword evidence="1" id="KW-0067">ATP-binding</keyword>
<name>A0ACD2HHG9_9GAMM</name>
<organism evidence="1 2">
    <name type="scientific">Pseudidiomarina tainanensis</name>
    <dbReference type="NCBI Taxonomy" id="502365"/>
    <lineage>
        <taxon>Bacteria</taxon>
        <taxon>Pseudomonadati</taxon>
        <taxon>Pseudomonadota</taxon>
        <taxon>Gammaproteobacteria</taxon>
        <taxon>Alteromonadales</taxon>
        <taxon>Idiomarinaceae</taxon>
        <taxon>Pseudidiomarina</taxon>
    </lineage>
</organism>
<dbReference type="EMBL" id="PIQJ01000002">
    <property type="protein sequence ID" value="RZQ55667.1"/>
    <property type="molecule type" value="Genomic_DNA"/>
</dbReference>
<accession>A0ACD2HHG9</accession>
<keyword evidence="1" id="KW-0378">Hydrolase</keyword>
<keyword evidence="1" id="KW-0347">Helicase</keyword>
<evidence type="ECO:0000313" key="2">
    <source>
        <dbReference type="Proteomes" id="UP000293092"/>
    </source>
</evidence>
<comment type="caution">
    <text evidence="1">The sequence shown here is derived from an EMBL/GenBank/DDBJ whole genome shotgun (WGS) entry which is preliminary data.</text>
</comment>
<reference evidence="1" key="1">
    <citation type="submission" date="2017-11" db="EMBL/GenBank/DDBJ databases">
        <title>Comparative genomic and phylogenomic analyses of the family Idiomarinaceae.</title>
        <authorList>
            <person name="Liu Y."/>
            <person name="Shao Z."/>
        </authorList>
    </citation>
    <scope>NUCLEOTIDE SEQUENCE</scope>
    <source>
        <strain evidence="1">PIN1</strain>
    </source>
</reference>
<sequence length="463" mass="50134">MSKSLPAASNFAEVGLAEALLKSLNEAGYEQMTPVQASSLPLMLGGDDVVVQAQTGSGKTATFALAILAKLDVTEFAPQALVLCPTRELAEQVAESIRKLAKNMANVKVLTLCGGVPTRIQIASLEHGAHILVGTPGRVLDHLNQNRLNFAKLQTLVLDEADRMLEMGFQDELRAIVAKTPSTRQNLLFSATYPNSIKQLSQQVSKQAQLLKVAETPTHAKISQVFYQLDDTDSAYAVQQILLSQQPQNCIVFCNTKAEAQRITDKLIGKGFSALALHGDLEQKDRDQTMVQFSHGSARVLVATDVAARGLDIAELDMVISVNIAHDLDTHTHRIGRTGRAGAEGLAVTLVGAQDDYKLRLLEDDFAEPIRLQVLPTAPSSSKPLQSDWVTLQLSGGKKDKLRPGDIVGALTRDNKLTVQQIGKIKVQSSWAFVTVASSAAKHALNLINNDKIKGKRFRARAL</sequence>
<protein>
    <submittedName>
        <fullName evidence="1">ATP-dependent RNA helicase DbpA</fullName>
    </submittedName>
</protein>
<keyword evidence="2" id="KW-1185">Reference proteome</keyword>
<keyword evidence="1" id="KW-0547">Nucleotide-binding</keyword>
<evidence type="ECO:0000313" key="1">
    <source>
        <dbReference type="EMBL" id="RZQ55667.1"/>
    </source>
</evidence>
<proteinExistence type="predicted"/>
<dbReference type="Proteomes" id="UP000293092">
    <property type="component" value="Unassembled WGS sequence"/>
</dbReference>
<gene>
    <name evidence="1" type="ORF">CWI82_09840</name>
</gene>